<feature type="compositionally biased region" description="Basic and acidic residues" evidence="8">
    <location>
        <begin position="483"/>
        <end position="492"/>
    </location>
</feature>
<comment type="subcellular location">
    <subcellularLocation>
        <location evidence="1">Cell membrane</location>
        <topology evidence="1">Multi-pass membrane protein</topology>
    </subcellularLocation>
</comment>
<keyword evidence="5 9" id="KW-1133">Transmembrane helix</keyword>
<feature type="transmembrane region" description="Helical" evidence="9">
    <location>
        <begin position="427"/>
        <end position="446"/>
    </location>
</feature>
<accession>A0A918E122</accession>
<evidence type="ECO:0000313" key="11">
    <source>
        <dbReference type="Proteomes" id="UP000641932"/>
    </source>
</evidence>
<evidence type="ECO:0000256" key="1">
    <source>
        <dbReference type="ARBA" id="ARBA00004651"/>
    </source>
</evidence>
<dbReference type="EMBL" id="BMMS01000024">
    <property type="protein sequence ID" value="GGO94986.1"/>
    <property type="molecule type" value="Genomic_DNA"/>
</dbReference>
<keyword evidence="3" id="KW-0808">Transferase</keyword>
<keyword evidence="2" id="KW-1003">Cell membrane</keyword>
<dbReference type="GO" id="GO:0005886">
    <property type="term" value="C:plasma membrane"/>
    <property type="evidence" value="ECO:0007669"/>
    <property type="project" value="UniProtKB-SubCell"/>
</dbReference>
<feature type="transmembrane region" description="Helical" evidence="9">
    <location>
        <begin position="45"/>
        <end position="63"/>
    </location>
</feature>
<feature type="transmembrane region" description="Helical" evidence="9">
    <location>
        <begin position="342"/>
        <end position="359"/>
    </location>
</feature>
<organism evidence="10 11">
    <name type="scientific">Wenjunlia tyrosinilytica</name>
    <dbReference type="NCBI Taxonomy" id="1544741"/>
    <lineage>
        <taxon>Bacteria</taxon>
        <taxon>Bacillati</taxon>
        <taxon>Actinomycetota</taxon>
        <taxon>Actinomycetes</taxon>
        <taxon>Kitasatosporales</taxon>
        <taxon>Streptomycetaceae</taxon>
        <taxon>Wenjunlia</taxon>
    </lineage>
</organism>
<dbReference type="InterPro" id="IPR018584">
    <property type="entry name" value="GT87"/>
</dbReference>
<feature type="region of interest" description="Disordered" evidence="8">
    <location>
        <begin position="452"/>
        <end position="492"/>
    </location>
</feature>
<evidence type="ECO:0008006" key="12">
    <source>
        <dbReference type="Google" id="ProtNLM"/>
    </source>
</evidence>
<keyword evidence="4 9" id="KW-0812">Transmembrane</keyword>
<evidence type="ECO:0000256" key="4">
    <source>
        <dbReference type="ARBA" id="ARBA00022692"/>
    </source>
</evidence>
<dbReference type="AlphaFoldDB" id="A0A918E122"/>
<comment type="caution">
    <text evidence="10">The sequence shown here is derived from an EMBL/GenBank/DDBJ whole genome shotgun (WGS) entry which is preliminary data.</text>
</comment>
<evidence type="ECO:0000256" key="3">
    <source>
        <dbReference type="ARBA" id="ARBA00022679"/>
    </source>
</evidence>
<feature type="transmembrane region" description="Helical" evidence="9">
    <location>
        <begin position="371"/>
        <end position="399"/>
    </location>
</feature>
<feature type="transmembrane region" description="Helical" evidence="9">
    <location>
        <begin position="70"/>
        <end position="89"/>
    </location>
</feature>
<evidence type="ECO:0000256" key="6">
    <source>
        <dbReference type="ARBA" id="ARBA00023136"/>
    </source>
</evidence>
<evidence type="ECO:0000256" key="2">
    <source>
        <dbReference type="ARBA" id="ARBA00022475"/>
    </source>
</evidence>
<reference evidence="10" key="1">
    <citation type="journal article" date="2014" name="Int. J. Syst. Evol. Microbiol.">
        <title>Complete genome sequence of Corynebacterium casei LMG S-19264T (=DSM 44701T), isolated from a smear-ripened cheese.</title>
        <authorList>
            <consortium name="US DOE Joint Genome Institute (JGI-PGF)"/>
            <person name="Walter F."/>
            <person name="Albersmeier A."/>
            <person name="Kalinowski J."/>
            <person name="Ruckert C."/>
        </authorList>
    </citation>
    <scope>NUCLEOTIDE SEQUENCE</scope>
    <source>
        <strain evidence="10">CGMCC 4.7201</strain>
    </source>
</reference>
<dbReference type="Pfam" id="PF09594">
    <property type="entry name" value="GT87"/>
    <property type="match status" value="1"/>
</dbReference>
<keyword evidence="11" id="KW-1185">Reference proteome</keyword>
<evidence type="ECO:0000313" key="10">
    <source>
        <dbReference type="EMBL" id="GGO94986.1"/>
    </source>
</evidence>
<evidence type="ECO:0000256" key="8">
    <source>
        <dbReference type="SAM" id="MobiDB-lite"/>
    </source>
</evidence>
<gene>
    <name evidence="10" type="ORF">GCM10012280_51160</name>
</gene>
<sequence>MNRTPDRHSPPPRTLLATALLAALTTVLALTMRQKGFYGDDPGALLWWYGASWTVFACAFWAVRAVPTRHAAALVLVGGIAVAATGLLGPPRTSTDSYRYAWDGRVQASGTSPYDHAPDARELAPLRDSWLFPATCEGRGLSRSGDLCTRINRPSVHTIYPPVAEGWFLAVHALSPPHARHKPLQIGGAVLSLATTGALLAVLRRRGAPQWAALWAWCPAVPIEAVNNAHVDSLGILLTVVGLGAVNSRGAVGGALLGAATAAKLLPAVVIPGALSGARPREAAKAVLSAAGVVALAYLPYALVSHSSVLGYLSGYVHEEGYEDSSSKNPYALLRLVLPPSWAFPVVVVAMAAVVLHVLRRADPERPWHGALLVTGTAFLLLTPGYPWYALLVVALAALDGRWEWLGIPIAGAAHYVCGPAGPDRTAVGTTAYALAAAAVVAGGAIRRRRADAHGGQSAKAAEPRPRHHVHGAMSTAGPVDPGTRHDVEQRP</sequence>
<protein>
    <recommendedName>
        <fullName evidence="12">DUF2029 domain-containing protein</fullName>
    </recommendedName>
</protein>
<feature type="transmembrane region" description="Helical" evidence="9">
    <location>
        <begin position="184"/>
        <end position="203"/>
    </location>
</feature>
<dbReference type="Proteomes" id="UP000641932">
    <property type="component" value="Unassembled WGS sequence"/>
</dbReference>
<name>A0A918E122_9ACTN</name>
<feature type="transmembrane region" description="Helical" evidence="9">
    <location>
        <begin position="286"/>
        <end position="304"/>
    </location>
</feature>
<evidence type="ECO:0000256" key="9">
    <source>
        <dbReference type="SAM" id="Phobius"/>
    </source>
</evidence>
<dbReference type="GO" id="GO:0016758">
    <property type="term" value="F:hexosyltransferase activity"/>
    <property type="evidence" value="ECO:0007669"/>
    <property type="project" value="InterPro"/>
</dbReference>
<evidence type="ECO:0000256" key="5">
    <source>
        <dbReference type="ARBA" id="ARBA00022989"/>
    </source>
</evidence>
<evidence type="ECO:0000256" key="7">
    <source>
        <dbReference type="ARBA" id="ARBA00024033"/>
    </source>
</evidence>
<proteinExistence type="inferred from homology"/>
<dbReference type="RefSeq" id="WP_373287088.1">
    <property type="nucleotide sequence ID" value="NZ_BMMS01000024.1"/>
</dbReference>
<comment type="similarity">
    <text evidence="7">Belongs to the glycosyltransferase 87 family.</text>
</comment>
<reference evidence="10" key="2">
    <citation type="submission" date="2020-09" db="EMBL/GenBank/DDBJ databases">
        <authorList>
            <person name="Sun Q."/>
            <person name="Zhou Y."/>
        </authorList>
    </citation>
    <scope>NUCLEOTIDE SEQUENCE</scope>
    <source>
        <strain evidence="10">CGMCC 4.7201</strain>
    </source>
</reference>
<keyword evidence="6 9" id="KW-0472">Membrane</keyword>